<accession>A0A8E7EHJ3</accession>
<dbReference type="SUPFAM" id="SSF48452">
    <property type="entry name" value="TPR-like"/>
    <property type="match status" value="1"/>
</dbReference>
<keyword evidence="2" id="KW-1185">Reference proteome</keyword>
<dbReference type="Gene3D" id="1.25.40.10">
    <property type="entry name" value="Tetratricopeptide repeat domain"/>
    <property type="match status" value="1"/>
</dbReference>
<name>A0A8E7EHJ3_9EURY</name>
<dbReference type="KEGG" id="mrtj:KHC33_00485"/>
<protein>
    <submittedName>
        <fullName evidence="1">Tetratricopeptide repeat protein</fullName>
    </submittedName>
</protein>
<dbReference type="InterPro" id="IPR011990">
    <property type="entry name" value="TPR-like_helical_dom_sf"/>
</dbReference>
<sequence>MINENAQKNAFGLFEKGRYAECLNVIHAIGTFQRDGPLRILEAVCLFETGLYEEAERCLRDLRICVPDSSEVCLYLGRILQVRGDDEARYAYSEAVRLDPDNPEGLRWYAEYVMDQNDYPAAIPVLTRLYTISGDTQDLSRLMQAFRKNKKPEYAVQAYLGNGSPSCCRIEYLSALVETGRNSEIISEIKNPADCPDEEFTILITSLEQESPEKSDACILPHIMSGCSKAAISAYIRLLIVQNRLKEAVGVWSTYLQNNPDPHYQVLIVPALAGLGDMTKAGELLENVLYPDPPPADTDKILSWLNLYRDIILEEGRDTQALIHKAGSVLHPAYLACAGLWSEDEGNYGSARMYFQKAFRSDIVRGGLWYASHLERNSDSREWEKTITYILKNTRKIRDIELITDTLFPKITRNLSLLRFFHGKLENLLVLLTSKGKSNYCNIAGILASEELSAGRYSQGMNLCLNALAEVPTHDIRTAEYLFSVLMACKKPGLPMDYSRRDNTEKSKTTDKGPLISDLTPVEEAAYHYIRRHRVCSELDLRPICGTRRIAGLMNRLIRKISAEGWQIIMKDGMSESGEVYRYAGP</sequence>
<gene>
    <name evidence="1" type="ORF">KHC33_00485</name>
</gene>
<organism evidence="1 2">
    <name type="scientific">Methanospirillum purgamenti</name>
    <dbReference type="NCBI Taxonomy" id="2834276"/>
    <lineage>
        <taxon>Archaea</taxon>
        <taxon>Methanobacteriati</taxon>
        <taxon>Methanobacteriota</taxon>
        <taxon>Stenosarchaea group</taxon>
        <taxon>Methanomicrobia</taxon>
        <taxon>Methanomicrobiales</taxon>
        <taxon>Methanospirillaceae</taxon>
        <taxon>Methanospirillum</taxon>
    </lineage>
</organism>
<evidence type="ECO:0000313" key="2">
    <source>
        <dbReference type="Proteomes" id="UP000680656"/>
    </source>
</evidence>
<dbReference type="EMBL" id="CP075546">
    <property type="protein sequence ID" value="QVV89052.1"/>
    <property type="molecule type" value="Genomic_DNA"/>
</dbReference>
<reference evidence="1 2" key="1">
    <citation type="submission" date="2021-05" db="EMBL/GenBank/DDBJ databases">
        <title>A novel Methanospirillum isolate from a pyrite-forming mixed culture.</title>
        <authorList>
            <person name="Bunk B."/>
            <person name="Sproer C."/>
            <person name="Spring S."/>
            <person name="Pester M."/>
        </authorList>
    </citation>
    <scope>NUCLEOTIDE SEQUENCE [LARGE SCALE GENOMIC DNA]</scope>
    <source>
        <strain evidence="1 2">J.3.6.1-F.2.7.3</strain>
    </source>
</reference>
<dbReference type="Proteomes" id="UP000680656">
    <property type="component" value="Chromosome"/>
</dbReference>
<proteinExistence type="predicted"/>
<dbReference type="AlphaFoldDB" id="A0A8E7EHJ3"/>
<dbReference type="Pfam" id="PF13432">
    <property type="entry name" value="TPR_16"/>
    <property type="match status" value="1"/>
</dbReference>
<dbReference type="RefSeq" id="WP_214419854.1">
    <property type="nucleotide sequence ID" value="NZ_CP075546.1"/>
</dbReference>
<dbReference type="GeneID" id="65095615"/>
<evidence type="ECO:0000313" key="1">
    <source>
        <dbReference type="EMBL" id="QVV89052.1"/>
    </source>
</evidence>